<proteinExistence type="predicted"/>
<accession>A0ABX1CHN0</accession>
<name>A0ABX1CHN0_9SPHN</name>
<reference evidence="1 2" key="1">
    <citation type="submission" date="2020-03" db="EMBL/GenBank/DDBJ databases">
        <authorList>
            <person name="Wang L."/>
            <person name="He N."/>
            <person name="Li Y."/>
            <person name="Fang Y."/>
            <person name="Zhang F."/>
        </authorList>
    </citation>
    <scope>NUCLEOTIDE SEQUENCE [LARGE SCALE GENOMIC DNA]</scope>
    <source>
        <strain evidence="1 2">36D10-4-7</strain>
    </source>
</reference>
<evidence type="ECO:0000313" key="1">
    <source>
        <dbReference type="EMBL" id="NJR77509.1"/>
    </source>
</evidence>
<gene>
    <name evidence="1" type="ORF">HBH26_02625</name>
</gene>
<dbReference type="EMBL" id="JAAVJH010000001">
    <property type="protein sequence ID" value="NJR77509.1"/>
    <property type="molecule type" value="Genomic_DNA"/>
</dbReference>
<sequence length="114" mass="12874">MRLDASVFEAVELAGVLAEESVVPHVRRRGPSEMRGSSSVMIDTRDATLAASFRRLGLLRRCPTFRCWTVERRWSEAFGDLELDERMCERVATHLAAAFPGRLRTRVISLIARA</sequence>
<organism evidence="1 2">
    <name type="scientific">Sphingomonas corticis</name>
    <dbReference type="NCBI Taxonomy" id="2722791"/>
    <lineage>
        <taxon>Bacteria</taxon>
        <taxon>Pseudomonadati</taxon>
        <taxon>Pseudomonadota</taxon>
        <taxon>Alphaproteobacteria</taxon>
        <taxon>Sphingomonadales</taxon>
        <taxon>Sphingomonadaceae</taxon>
        <taxon>Sphingomonas</taxon>
    </lineage>
</organism>
<comment type="caution">
    <text evidence="1">The sequence shown here is derived from an EMBL/GenBank/DDBJ whole genome shotgun (WGS) entry which is preliminary data.</text>
</comment>
<keyword evidence="2" id="KW-1185">Reference proteome</keyword>
<dbReference type="RefSeq" id="WP_168133001.1">
    <property type="nucleotide sequence ID" value="NZ_JAAVJH010000001.1"/>
</dbReference>
<dbReference type="Proteomes" id="UP000732399">
    <property type="component" value="Unassembled WGS sequence"/>
</dbReference>
<evidence type="ECO:0000313" key="2">
    <source>
        <dbReference type="Proteomes" id="UP000732399"/>
    </source>
</evidence>
<protein>
    <submittedName>
        <fullName evidence="1">Uncharacterized protein</fullName>
    </submittedName>
</protein>